<evidence type="ECO:0000256" key="3">
    <source>
        <dbReference type="ARBA" id="ARBA00014376"/>
    </source>
</evidence>
<sequence length="134" mass="14867">MAISFSNATGYFEHTLGLRARRAEVLANNLANADTPHYKARDIDFAAALQQRLEGSQRQRFDLKTTSDKHLEGSTIVALDDLLYRTPNQPSVDGNTVEEQVEHAAYMKNALAFQASFTFLNSKFKGLTSAIKGE</sequence>
<dbReference type="GO" id="GO:0071978">
    <property type="term" value="P:bacterial-type flagellum-dependent swarming motility"/>
    <property type="evidence" value="ECO:0007669"/>
    <property type="project" value="TreeGrafter"/>
</dbReference>
<comment type="subunit">
    <text evidence="6">The basal body constitutes a major portion of the flagellar organelle and consists of a number of rings mounted on a central rod.</text>
</comment>
<evidence type="ECO:0000313" key="8">
    <source>
        <dbReference type="EMBL" id="AFU97660.1"/>
    </source>
</evidence>
<keyword evidence="9" id="KW-1185">Reference proteome</keyword>
<keyword evidence="8" id="KW-0966">Cell projection</keyword>
<dbReference type="PANTHER" id="PTHR30435:SF12">
    <property type="entry name" value="FLAGELLAR BASAL BODY ROD PROTEIN FLGB"/>
    <property type="match status" value="1"/>
</dbReference>
<comment type="function">
    <text evidence="5 6">Structural component of flagellum, the bacterial motility apparatus. Part of the rod structure of flagellar basal body.</text>
</comment>
<feature type="domain" description="Flagellar basal body rod protein N-terminal" evidence="7">
    <location>
        <begin position="19"/>
        <end position="39"/>
    </location>
</feature>
<proteinExistence type="inferred from homology"/>
<evidence type="ECO:0000313" key="9">
    <source>
        <dbReference type="Proteomes" id="UP000000466"/>
    </source>
</evidence>
<dbReference type="InterPro" id="IPR006300">
    <property type="entry name" value="FlgB"/>
</dbReference>
<dbReference type="eggNOG" id="COG1815">
    <property type="taxonomic scope" value="Bacteria"/>
</dbReference>
<dbReference type="RefSeq" id="WP_015045833.1">
    <property type="nucleotide sequence ID" value="NC_018868.3"/>
</dbReference>
<evidence type="ECO:0000256" key="2">
    <source>
        <dbReference type="ARBA" id="ARBA00009677"/>
    </source>
</evidence>
<dbReference type="HOGENOM" id="CLU_125463_1_0_6"/>
<dbReference type="PANTHER" id="PTHR30435">
    <property type="entry name" value="FLAGELLAR PROTEIN"/>
    <property type="match status" value="1"/>
</dbReference>
<dbReference type="KEGG" id="saga:M5M_02205"/>
<reference evidence="8 9" key="1">
    <citation type="journal article" date="2013" name="Genome Announc.">
        <title>Complete genome sequence of Simiduia agarivorans SA1(T), a marine bacterium able to degrade a variety of polysaccharides.</title>
        <authorList>
            <person name="Lin S.Y."/>
            <person name="Shieh W.Y."/>
            <person name="Chen J.S."/>
            <person name="Tang S.L."/>
        </authorList>
    </citation>
    <scope>NUCLEOTIDE SEQUENCE [LARGE SCALE GENOMIC DNA]</scope>
    <source>
        <strain evidence="9">DSM 21679 / JCM 13881 / BCRC 17597 / SA1</strain>
    </source>
</reference>
<comment type="subcellular location">
    <subcellularLocation>
        <location evidence="1 6">Bacterial flagellum basal body</location>
    </subcellularLocation>
</comment>
<evidence type="ECO:0000256" key="1">
    <source>
        <dbReference type="ARBA" id="ARBA00004117"/>
    </source>
</evidence>
<evidence type="ECO:0000259" key="7">
    <source>
        <dbReference type="Pfam" id="PF00460"/>
    </source>
</evidence>
<organism evidence="8 9">
    <name type="scientific">Simiduia agarivorans (strain DSM 21679 / JCM 13881 / BCRC 17597 / SA1)</name>
    <dbReference type="NCBI Taxonomy" id="1117647"/>
    <lineage>
        <taxon>Bacteria</taxon>
        <taxon>Pseudomonadati</taxon>
        <taxon>Pseudomonadota</taxon>
        <taxon>Gammaproteobacteria</taxon>
        <taxon>Cellvibrionales</taxon>
        <taxon>Cellvibrionaceae</taxon>
        <taxon>Simiduia</taxon>
    </lineage>
</organism>
<dbReference type="OrthoDB" id="9788334at2"/>
<evidence type="ECO:0000256" key="6">
    <source>
        <dbReference type="PIRNR" id="PIRNR002889"/>
    </source>
</evidence>
<dbReference type="Pfam" id="PF00460">
    <property type="entry name" value="Flg_bb_rod"/>
    <property type="match status" value="1"/>
</dbReference>
<keyword evidence="8" id="KW-0282">Flagellum</keyword>
<protein>
    <recommendedName>
        <fullName evidence="3 6">Flagellar basal body rod protein FlgB</fullName>
    </recommendedName>
</protein>
<gene>
    <name evidence="8" type="ordered locus">M5M_02205</name>
</gene>
<dbReference type="GO" id="GO:0030694">
    <property type="term" value="C:bacterial-type flagellum basal body, rod"/>
    <property type="evidence" value="ECO:0007669"/>
    <property type="project" value="InterPro"/>
</dbReference>
<dbReference type="InterPro" id="IPR001444">
    <property type="entry name" value="Flag_bb_rod_N"/>
</dbReference>
<evidence type="ECO:0000256" key="4">
    <source>
        <dbReference type="ARBA" id="ARBA00023143"/>
    </source>
</evidence>
<accession>K4KHM2</accession>
<evidence type="ECO:0000256" key="5">
    <source>
        <dbReference type="ARBA" id="ARBA00024934"/>
    </source>
</evidence>
<dbReference type="PIRSF" id="PIRSF002889">
    <property type="entry name" value="Rod_FlgB"/>
    <property type="match status" value="1"/>
</dbReference>
<dbReference type="Proteomes" id="UP000000466">
    <property type="component" value="Chromosome"/>
</dbReference>
<dbReference type="AlphaFoldDB" id="K4KHM2"/>
<comment type="similarity">
    <text evidence="2 6">Belongs to the flagella basal body rod proteins family.</text>
</comment>
<dbReference type="NCBIfam" id="TIGR01396">
    <property type="entry name" value="FlgB"/>
    <property type="match status" value="1"/>
</dbReference>
<keyword evidence="4 6" id="KW-0975">Bacterial flagellum</keyword>
<keyword evidence="8" id="KW-0969">Cilium</keyword>
<dbReference type="STRING" id="1117647.M5M_02205"/>
<dbReference type="EMBL" id="CP003746">
    <property type="protein sequence ID" value="AFU97660.1"/>
    <property type="molecule type" value="Genomic_DNA"/>
</dbReference>
<name>K4KHM2_SIMAS</name>